<dbReference type="GeneID" id="29454952"/>
<comment type="caution">
    <text evidence="4">The sequence shown here is derived from an EMBL/GenBank/DDBJ whole genome shotgun (WGS) entry which is preliminary data.</text>
</comment>
<dbReference type="EMBL" id="QRJR01000001">
    <property type="protein sequence ID" value="RHH52810.1"/>
    <property type="molecule type" value="Genomic_DNA"/>
</dbReference>
<dbReference type="GO" id="GO:0016020">
    <property type="term" value="C:membrane"/>
    <property type="evidence" value="ECO:0007669"/>
    <property type="project" value="GOC"/>
</dbReference>
<evidence type="ECO:0000313" key="5">
    <source>
        <dbReference type="Proteomes" id="UP000283329"/>
    </source>
</evidence>
<dbReference type="Gene3D" id="2.60.40.1180">
    <property type="entry name" value="Golgi alpha-mannosidase II"/>
    <property type="match status" value="1"/>
</dbReference>
<evidence type="ECO:0000256" key="1">
    <source>
        <dbReference type="ARBA" id="ARBA00005382"/>
    </source>
</evidence>
<evidence type="ECO:0000313" key="4">
    <source>
        <dbReference type="EMBL" id="RHH52810.1"/>
    </source>
</evidence>
<evidence type="ECO:0000256" key="2">
    <source>
        <dbReference type="ARBA" id="ARBA00022729"/>
    </source>
</evidence>
<accession>A0A1Y4Q114</accession>
<dbReference type="Gene3D" id="3.20.20.80">
    <property type="entry name" value="Glycosidases"/>
    <property type="match status" value="1"/>
</dbReference>
<sequence>MKTQSCMNRLLWITLLVIGLSGCSEESSSSEENTESGTIQDGDHTDNATVIQLNSSDQYQTVEGIGGGIANYENWYCQHPNKKELFDLIFKDLEISMIRIGNWYEKKISGENPDILKQQKEIMDAATQRLGRSNFSVMMSNWLVAPDLIDRPKEKGATLKRNNEGKYMYKEFGEWCRMTLKAYQEADMSPDYLSMMNEPDGDNSAGTKIRLGYGIDDSQKANYGKALDATYEAFKEVSKRPKLIGPEVLGIGYGTFSNYYRDLNPDLLDAAAFHCYHGGKTSDYKDNDRYSSAHAFKTEFQNIVRQVGNKSIMMTENCSYHPAVPEDAVNIAHFISNSFRYANATVYLHWALLWGYADADELKKGGDGCIAVEWPWSSSRWTTEKGYVVRSEFYGLKHFTKYVKPGWRRIGVDYELKEVEVVAFQDPDEYQIAVVLVNYSEQEEKTVRLENIGSKEVSSIRKVIQTDTQKESWYQELKNTDPFVELVLPKMSVTTVYFKFKTN</sequence>
<proteinExistence type="inferred from homology"/>
<name>A0A1Y4Q114_BACOV</name>
<dbReference type="RefSeq" id="WP_004299680.1">
    <property type="nucleotide sequence ID" value="NZ_BAABYJ010000002.1"/>
</dbReference>
<dbReference type="Proteomes" id="UP000283329">
    <property type="component" value="Unassembled WGS sequence"/>
</dbReference>
<dbReference type="AlphaFoldDB" id="A0A1Y4Q114"/>
<dbReference type="PROSITE" id="PS51257">
    <property type="entry name" value="PROKAR_LIPOPROTEIN"/>
    <property type="match status" value="1"/>
</dbReference>
<keyword evidence="3" id="KW-0378">Hydrolase</keyword>
<organism evidence="4 5">
    <name type="scientific">Bacteroides ovatus</name>
    <dbReference type="NCBI Taxonomy" id="28116"/>
    <lineage>
        <taxon>Bacteria</taxon>
        <taxon>Pseudomonadati</taxon>
        <taxon>Bacteroidota</taxon>
        <taxon>Bacteroidia</taxon>
        <taxon>Bacteroidales</taxon>
        <taxon>Bacteroidaceae</taxon>
        <taxon>Bacteroides</taxon>
    </lineage>
</organism>
<keyword evidence="2" id="KW-0732">Signal</keyword>
<dbReference type="GO" id="GO:0004348">
    <property type="term" value="F:glucosylceramidase activity"/>
    <property type="evidence" value="ECO:0007669"/>
    <property type="project" value="InterPro"/>
</dbReference>
<dbReference type="KEGG" id="boa:Bovatus_03737"/>
<comment type="similarity">
    <text evidence="1">Belongs to the glycosyl hydrolase 30 family.</text>
</comment>
<dbReference type="InterPro" id="IPR001139">
    <property type="entry name" value="Glyco_hydro_30"/>
</dbReference>
<protein>
    <submittedName>
        <fullName evidence="4">Uncharacterized protein</fullName>
    </submittedName>
</protein>
<dbReference type="GO" id="GO:0006665">
    <property type="term" value="P:sphingolipid metabolic process"/>
    <property type="evidence" value="ECO:0007669"/>
    <property type="project" value="InterPro"/>
</dbReference>
<dbReference type="InterPro" id="IPR013780">
    <property type="entry name" value="Glyco_hydro_b"/>
</dbReference>
<dbReference type="PANTHER" id="PTHR11069">
    <property type="entry name" value="GLUCOSYLCERAMIDASE"/>
    <property type="match status" value="1"/>
</dbReference>
<gene>
    <name evidence="4" type="ORF">DW206_02020</name>
</gene>
<dbReference type="SUPFAM" id="SSF51445">
    <property type="entry name" value="(Trans)glycosidases"/>
    <property type="match status" value="1"/>
</dbReference>
<dbReference type="InterPro" id="IPR017853">
    <property type="entry name" value="GH"/>
</dbReference>
<evidence type="ECO:0000256" key="3">
    <source>
        <dbReference type="ARBA" id="ARBA00022801"/>
    </source>
</evidence>
<reference evidence="4 5" key="1">
    <citation type="submission" date="2018-08" db="EMBL/GenBank/DDBJ databases">
        <title>A genome reference for cultivated species of the human gut microbiota.</title>
        <authorList>
            <person name="Zou Y."/>
            <person name="Xue W."/>
            <person name="Luo G."/>
        </authorList>
    </citation>
    <scope>NUCLEOTIDE SEQUENCE [LARGE SCALE GENOMIC DNA]</scope>
    <source>
        <strain evidence="4 5">AM17-48</strain>
    </source>
</reference>